<feature type="transmembrane region" description="Helical" evidence="1">
    <location>
        <begin position="190"/>
        <end position="208"/>
    </location>
</feature>
<evidence type="ECO:0000313" key="3">
    <source>
        <dbReference type="EMBL" id="MFC4409527.1"/>
    </source>
</evidence>
<reference evidence="4" key="1">
    <citation type="journal article" date="2019" name="Int. J. Syst. Evol. Microbiol.">
        <title>The Global Catalogue of Microorganisms (GCM) 10K type strain sequencing project: providing services to taxonomists for standard genome sequencing and annotation.</title>
        <authorList>
            <consortium name="The Broad Institute Genomics Platform"/>
            <consortium name="The Broad Institute Genome Sequencing Center for Infectious Disease"/>
            <person name="Wu L."/>
            <person name="Ma J."/>
        </authorList>
    </citation>
    <scope>NUCLEOTIDE SEQUENCE [LARGE SCALE GENOMIC DNA]</scope>
    <source>
        <strain evidence="4">CCUG 59778</strain>
    </source>
</reference>
<dbReference type="InterPro" id="IPR036034">
    <property type="entry name" value="PDZ_sf"/>
</dbReference>
<feature type="domain" description="PDZ" evidence="2">
    <location>
        <begin position="289"/>
        <end position="341"/>
    </location>
</feature>
<dbReference type="Pfam" id="PF17820">
    <property type="entry name" value="PDZ_6"/>
    <property type="match status" value="1"/>
</dbReference>
<feature type="transmembrane region" description="Helical" evidence="1">
    <location>
        <begin position="84"/>
        <end position="101"/>
    </location>
</feature>
<keyword evidence="4" id="KW-1185">Reference proteome</keyword>
<organism evidence="3 4">
    <name type="scientific">Chungangia koreensis</name>
    <dbReference type="NCBI Taxonomy" id="752657"/>
    <lineage>
        <taxon>Bacteria</taxon>
        <taxon>Bacillati</taxon>
        <taxon>Bacillota</taxon>
        <taxon>Bacilli</taxon>
        <taxon>Lactobacillales</taxon>
        <taxon>Chungangia</taxon>
    </lineage>
</organism>
<comment type="caution">
    <text evidence="3">The sequence shown here is derived from an EMBL/GenBank/DDBJ whole genome shotgun (WGS) entry which is preliminary data.</text>
</comment>
<dbReference type="RefSeq" id="WP_378152369.1">
    <property type="nucleotide sequence ID" value="NZ_JBHSEC010000003.1"/>
</dbReference>
<evidence type="ECO:0000313" key="4">
    <source>
        <dbReference type="Proteomes" id="UP001595817"/>
    </source>
</evidence>
<sequence>MFSEILLEVLKGIGRFFLNPLTYVVVLFAVLLGYVRVKRERKFFRRRILYGWTELQRLVADGWIPSILLSVLIFAAGLTVTEEWLALFTVIALLVTISFLYKAGSPVYFTAIALAILWALHTYGNEIEFWNWTFGGTFNNGLFASVAILSGLFLLAEAFLVKNHTADFASPLMKKSARGMNAAVFKVKRLWLLPVLFVVPGDAIASYAPYWPQITIGGEAFALVLAPLVIGFEQTARHSYPEDLFPLVAKRLNWLGIAVTVFGIGAIGIPLLGVVAIAIGVIGRIVITVMTHLQEKAGKIAGAPESAGVKIVGVLPGSPADKMGLKVGECIRKVNGQAVSNENELYEAIQINAAHCRLEVLDRSGEVRLRQHVIYRHDHYRLGLLVVQ</sequence>
<feature type="transmembrane region" description="Helical" evidence="1">
    <location>
        <begin position="106"/>
        <end position="123"/>
    </location>
</feature>
<dbReference type="SUPFAM" id="SSF50156">
    <property type="entry name" value="PDZ domain-like"/>
    <property type="match status" value="1"/>
</dbReference>
<proteinExistence type="predicted"/>
<gene>
    <name evidence="3" type="ORF">ACFOZY_03640</name>
</gene>
<dbReference type="InterPro" id="IPR041489">
    <property type="entry name" value="PDZ_6"/>
</dbReference>
<dbReference type="InterPro" id="IPR001478">
    <property type="entry name" value="PDZ"/>
</dbReference>
<dbReference type="Gene3D" id="2.30.42.10">
    <property type="match status" value="1"/>
</dbReference>
<dbReference type="PROSITE" id="PS50106">
    <property type="entry name" value="PDZ"/>
    <property type="match status" value="1"/>
</dbReference>
<dbReference type="SMART" id="SM00228">
    <property type="entry name" value="PDZ"/>
    <property type="match status" value="1"/>
</dbReference>
<keyword evidence="1" id="KW-0472">Membrane</keyword>
<protein>
    <submittedName>
        <fullName evidence="3">PDZ domain-containing protein</fullName>
    </submittedName>
</protein>
<feature type="transmembrane region" description="Helical" evidence="1">
    <location>
        <begin position="58"/>
        <end position="78"/>
    </location>
</feature>
<dbReference type="EMBL" id="JBHSEC010000003">
    <property type="protein sequence ID" value="MFC4409527.1"/>
    <property type="molecule type" value="Genomic_DNA"/>
</dbReference>
<feature type="transmembrane region" description="Helical" evidence="1">
    <location>
        <begin position="20"/>
        <end position="37"/>
    </location>
</feature>
<keyword evidence="1" id="KW-1133">Transmembrane helix</keyword>
<keyword evidence="1" id="KW-0812">Transmembrane</keyword>
<accession>A0ABV8X4G7</accession>
<feature type="transmembrane region" description="Helical" evidence="1">
    <location>
        <begin position="143"/>
        <end position="161"/>
    </location>
</feature>
<feature type="transmembrane region" description="Helical" evidence="1">
    <location>
        <begin position="252"/>
        <end position="282"/>
    </location>
</feature>
<name>A0ABV8X4G7_9LACT</name>
<dbReference type="Proteomes" id="UP001595817">
    <property type="component" value="Unassembled WGS sequence"/>
</dbReference>
<evidence type="ECO:0000259" key="2">
    <source>
        <dbReference type="PROSITE" id="PS50106"/>
    </source>
</evidence>
<evidence type="ECO:0000256" key="1">
    <source>
        <dbReference type="SAM" id="Phobius"/>
    </source>
</evidence>